<feature type="transmembrane region" description="Helical" evidence="2">
    <location>
        <begin position="153"/>
        <end position="173"/>
    </location>
</feature>
<proteinExistence type="predicted"/>
<keyword evidence="2" id="KW-1133">Transmembrane helix</keyword>
<evidence type="ECO:0000256" key="1">
    <source>
        <dbReference type="SAM" id="MobiDB-lite"/>
    </source>
</evidence>
<accession>A0A5C5XQS0</accession>
<dbReference type="Proteomes" id="UP000317238">
    <property type="component" value="Unassembled WGS sequence"/>
</dbReference>
<feature type="region of interest" description="Disordered" evidence="1">
    <location>
        <begin position="1"/>
        <end position="99"/>
    </location>
</feature>
<comment type="caution">
    <text evidence="3">The sequence shown here is derived from an EMBL/GenBank/DDBJ whole genome shotgun (WGS) entry which is preliminary data.</text>
</comment>
<keyword evidence="2" id="KW-0472">Membrane</keyword>
<organism evidence="3 4">
    <name type="scientific">Crateriforma conspicua</name>
    <dbReference type="NCBI Taxonomy" id="2527996"/>
    <lineage>
        <taxon>Bacteria</taxon>
        <taxon>Pseudomonadati</taxon>
        <taxon>Planctomycetota</taxon>
        <taxon>Planctomycetia</taxon>
        <taxon>Planctomycetales</taxon>
        <taxon>Planctomycetaceae</taxon>
        <taxon>Crateriforma</taxon>
    </lineage>
</organism>
<reference evidence="3 4" key="1">
    <citation type="submission" date="2019-02" db="EMBL/GenBank/DDBJ databases">
        <title>Deep-cultivation of Planctomycetes and their phenomic and genomic characterization uncovers novel biology.</title>
        <authorList>
            <person name="Wiegand S."/>
            <person name="Jogler M."/>
            <person name="Boedeker C."/>
            <person name="Pinto D."/>
            <person name="Vollmers J."/>
            <person name="Rivas-Marin E."/>
            <person name="Kohn T."/>
            <person name="Peeters S.H."/>
            <person name="Heuer A."/>
            <person name="Rast P."/>
            <person name="Oberbeckmann S."/>
            <person name="Bunk B."/>
            <person name="Jeske O."/>
            <person name="Meyerdierks A."/>
            <person name="Storesund J.E."/>
            <person name="Kallscheuer N."/>
            <person name="Luecker S."/>
            <person name="Lage O.M."/>
            <person name="Pohl T."/>
            <person name="Merkel B.J."/>
            <person name="Hornburger P."/>
            <person name="Mueller R.-W."/>
            <person name="Bruemmer F."/>
            <person name="Labrenz M."/>
            <person name="Spormann A.M."/>
            <person name="Op Den Camp H."/>
            <person name="Overmann J."/>
            <person name="Amann R."/>
            <person name="Jetten M.S.M."/>
            <person name="Mascher T."/>
            <person name="Medema M.H."/>
            <person name="Devos D.P."/>
            <person name="Kaster A.-K."/>
            <person name="Ovreas L."/>
            <person name="Rohde M."/>
            <person name="Galperin M.Y."/>
            <person name="Jogler C."/>
        </authorList>
    </citation>
    <scope>NUCLEOTIDE SEQUENCE [LARGE SCALE GENOMIC DNA]</scope>
    <source>
        <strain evidence="3 4">Pan14r</strain>
    </source>
</reference>
<evidence type="ECO:0000313" key="3">
    <source>
        <dbReference type="EMBL" id="TWT65547.1"/>
    </source>
</evidence>
<feature type="transmembrane region" description="Helical" evidence="2">
    <location>
        <begin position="109"/>
        <end position="127"/>
    </location>
</feature>
<sequence>MRRPIPSVTDCFAEKTPVNGSSTTRIGATDAAAPDPNPGPDHSGSNASTNPTAVAGTDLDTEPSRLPRVAASRDDAPAAAEGGESALRSPPPDGSDSSAGRVMMTWRDILVVLWSTAAFLLAFYSLLKPSTTAADLPLIDGALARWLDENYDFRTAVMAGLIVLGPALFWAGPAFRVRRFSFLAATAVVLVSLEFAQRWIPSRGFGWADVVYTLVGIIVVETVVQATRRVGKWLVAGG</sequence>
<keyword evidence="2" id="KW-0812">Transmembrane</keyword>
<evidence type="ECO:0000256" key="2">
    <source>
        <dbReference type="SAM" id="Phobius"/>
    </source>
</evidence>
<keyword evidence="4" id="KW-1185">Reference proteome</keyword>
<feature type="compositionally biased region" description="Polar residues" evidence="1">
    <location>
        <begin position="43"/>
        <end position="52"/>
    </location>
</feature>
<gene>
    <name evidence="3" type="ORF">Pan14r_50940</name>
</gene>
<feature type="transmembrane region" description="Helical" evidence="2">
    <location>
        <begin position="180"/>
        <end position="200"/>
    </location>
</feature>
<name>A0A5C5XQS0_9PLAN</name>
<evidence type="ECO:0000313" key="4">
    <source>
        <dbReference type="Proteomes" id="UP000317238"/>
    </source>
</evidence>
<dbReference type="AlphaFoldDB" id="A0A5C5XQS0"/>
<feature type="transmembrane region" description="Helical" evidence="2">
    <location>
        <begin position="206"/>
        <end position="224"/>
    </location>
</feature>
<dbReference type="EMBL" id="SJPL01000002">
    <property type="protein sequence ID" value="TWT65547.1"/>
    <property type="molecule type" value="Genomic_DNA"/>
</dbReference>
<evidence type="ECO:0008006" key="5">
    <source>
        <dbReference type="Google" id="ProtNLM"/>
    </source>
</evidence>
<protein>
    <recommendedName>
        <fullName evidence="5">VanZ like family protein</fullName>
    </recommendedName>
</protein>